<dbReference type="PROSITE" id="PS52001">
    <property type="entry name" value="AD"/>
    <property type="match status" value="1"/>
</dbReference>
<accession>A0A5N5SSF7</accession>
<keyword evidence="5" id="KW-1185">Reference proteome</keyword>
<feature type="compositionally biased region" description="Low complexity" evidence="1">
    <location>
        <begin position="207"/>
        <end position="243"/>
    </location>
</feature>
<gene>
    <name evidence="4" type="primary">lsm12b</name>
    <name evidence="4" type="ORF">Anas_07578</name>
</gene>
<organism evidence="4 5">
    <name type="scientific">Armadillidium nasatum</name>
    <dbReference type="NCBI Taxonomy" id="96803"/>
    <lineage>
        <taxon>Eukaryota</taxon>
        <taxon>Metazoa</taxon>
        <taxon>Ecdysozoa</taxon>
        <taxon>Arthropoda</taxon>
        <taxon>Crustacea</taxon>
        <taxon>Multicrustacea</taxon>
        <taxon>Malacostraca</taxon>
        <taxon>Eumalacostraca</taxon>
        <taxon>Peracarida</taxon>
        <taxon>Isopoda</taxon>
        <taxon>Oniscidea</taxon>
        <taxon>Crinocheta</taxon>
        <taxon>Armadillidiidae</taxon>
        <taxon>Armadillidium</taxon>
    </lineage>
</organism>
<dbReference type="Pfam" id="PF09793">
    <property type="entry name" value="AD"/>
    <property type="match status" value="1"/>
</dbReference>
<dbReference type="PANTHER" id="PTHR13542">
    <property type="entry name" value="LSM12 HOMOLOG"/>
    <property type="match status" value="1"/>
</dbReference>
<dbReference type="InterPro" id="IPR047574">
    <property type="entry name" value="AD"/>
</dbReference>
<feature type="region of interest" description="Disordered" evidence="1">
    <location>
        <begin position="207"/>
        <end position="257"/>
    </location>
</feature>
<dbReference type="InterPro" id="IPR039683">
    <property type="entry name" value="Lsm12-like"/>
</dbReference>
<evidence type="ECO:0000256" key="2">
    <source>
        <dbReference type="SAM" id="Phobius"/>
    </source>
</evidence>
<evidence type="ECO:0000313" key="5">
    <source>
        <dbReference type="Proteomes" id="UP000326759"/>
    </source>
</evidence>
<dbReference type="AlphaFoldDB" id="A0A5N5SSF7"/>
<reference evidence="4 5" key="1">
    <citation type="journal article" date="2019" name="PLoS Biol.">
        <title>Sex chromosomes control vertical transmission of feminizing Wolbachia symbionts in an isopod.</title>
        <authorList>
            <person name="Becking T."/>
            <person name="Chebbi M.A."/>
            <person name="Giraud I."/>
            <person name="Moumen B."/>
            <person name="Laverre T."/>
            <person name="Caubet Y."/>
            <person name="Peccoud J."/>
            <person name="Gilbert C."/>
            <person name="Cordaux R."/>
        </authorList>
    </citation>
    <scope>NUCLEOTIDE SEQUENCE [LARGE SCALE GENOMIC DNA]</scope>
    <source>
        <strain evidence="4">ANa2</strain>
        <tissue evidence="4">Whole body excluding digestive tract and cuticle</tissue>
    </source>
</reference>
<evidence type="ECO:0000256" key="1">
    <source>
        <dbReference type="SAM" id="MobiDB-lite"/>
    </source>
</evidence>
<evidence type="ECO:0000313" key="4">
    <source>
        <dbReference type="EMBL" id="KAB7496599.1"/>
    </source>
</evidence>
<proteinExistence type="predicted"/>
<dbReference type="OrthoDB" id="1057137at2759"/>
<dbReference type="InterPro" id="IPR019181">
    <property type="entry name" value="LSM12_ABD"/>
</dbReference>
<keyword evidence="2" id="KW-0812">Transmembrane</keyword>
<feature type="transmembrane region" description="Helical" evidence="2">
    <location>
        <begin position="95"/>
        <end position="113"/>
    </location>
</feature>
<dbReference type="EMBL" id="SEYY01021211">
    <property type="protein sequence ID" value="KAB7496599.1"/>
    <property type="molecule type" value="Genomic_DNA"/>
</dbReference>
<comment type="caution">
    <text evidence="4">The sequence shown here is derived from an EMBL/GenBank/DDBJ whole genome shotgun (WGS) entry which is preliminary data.</text>
</comment>
<dbReference type="Proteomes" id="UP000326759">
    <property type="component" value="Unassembled WGS sequence"/>
</dbReference>
<protein>
    <submittedName>
        <fullName evidence="4">Protein LSM12-like protein B</fullName>
    </submittedName>
</protein>
<keyword evidence="2" id="KW-0472">Membrane</keyword>
<feature type="domain" description="AD" evidence="3">
    <location>
        <begin position="82"/>
        <end position="181"/>
    </location>
</feature>
<sequence>MLEFSDLSNRVKKNIEEKSKLMQAMEMGGTVEGQKLFHAIKKNTVLNLFDKHQSYDFHIAKVWIVYYKHIPKVGLFTINIYSGLNIVFSKARRFYFLRAVLTILVPIQFQMTFNEKFPRYFLKMIEEISWLGSSILIMNQVIISPPYLLDNVTEYKEAKESNAKAVAHVRKIVEKFYKDQQKLSLNNGTPSQASSANIAASAIAPTKTTSATPVSPSTSSSPKKTSSASNGSSSSSSSSTSSAIGRDSNPHHNSPFDQFAIEDDSAIMRNLVKKKKICIRKIMILTRT</sequence>
<evidence type="ECO:0000259" key="3">
    <source>
        <dbReference type="PROSITE" id="PS52001"/>
    </source>
</evidence>
<name>A0A5N5SSF7_9CRUS</name>
<keyword evidence="2" id="KW-1133">Transmembrane helix</keyword>